<feature type="signal peptide" evidence="4">
    <location>
        <begin position="1"/>
        <end position="24"/>
    </location>
</feature>
<feature type="chain" id="PRO_5043795256" evidence="4">
    <location>
        <begin position="25"/>
        <end position="373"/>
    </location>
</feature>
<dbReference type="GO" id="GO:0016209">
    <property type="term" value="F:antioxidant activity"/>
    <property type="evidence" value="ECO:0007669"/>
    <property type="project" value="InterPro"/>
</dbReference>
<dbReference type="EMBL" id="CP155447">
    <property type="protein sequence ID" value="XBH04586.1"/>
    <property type="molecule type" value="Genomic_DNA"/>
</dbReference>
<evidence type="ECO:0000313" key="6">
    <source>
        <dbReference type="EMBL" id="XBH04586.1"/>
    </source>
</evidence>
<dbReference type="InterPro" id="IPR013740">
    <property type="entry name" value="Redoxin"/>
</dbReference>
<proteinExistence type="predicted"/>
<evidence type="ECO:0000256" key="1">
    <source>
        <dbReference type="ARBA" id="ARBA00004196"/>
    </source>
</evidence>
<dbReference type="Gene3D" id="3.40.30.10">
    <property type="entry name" value="Glutaredoxin"/>
    <property type="match status" value="2"/>
</dbReference>
<organism evidence="6">
    <name type="scientific">Singulisphaera sp. Ch08</name>
    <dbReference type="NCBI Taxonomy" id="3120278"/>
    <lineage>
        <taxon>Bacteria</taxon>
        <taxon>Pseudomonadati</taxon>
        <taxon>Planctomycetota</taxon>
        <taxon>Planctomycetia</taxon>
        <taxon>Isosphaerales</taxon>
        <taxon>Isosphaeraceae</taxon>
        <taxon>Singulisphaera</taxon>
    </lineage>
</organism>
<dbReference type="InterPro" id="IPR047262">
    <property type="entry name" value="PRX-like1"/>
</dbReference>
<dbReference type="InterPro" id="IPR017937">
    <property type="entry name" value="Thioredoxin_CS"/>
</dbReference>
<reference evidence="6" key="1">
    <citation type="submission" date="2024-05" db="EMBL/GenBank/DDBJ databases">
        <title>Planctomycetes of the genus Singulisphaera possess chitinolytic capabilities.</title>
        <authorList>
            <person name="Ivanova A."/>
        </authorList>
    </citation>
    <scope>NUCLEOTIDE SEQUENCE</scope>
    <source>
        <strain evidence="6">Ch08T</strain>
    </source>
</reference>
<keyword evidence="3" id="KW-0676">Redox-active center</keyword>
<dbReference type="InterPro" id="IPR000866">
    <property type="entry name" value="AhpC/TSA"/>
</dbReference>
<comment type="subcellular location">
    <subcellularLocation>
        <location evidence="1">Cell envelope</location>
    </subcellularLocation>
</comment>
<dbReference type="SUPFAM" id="SSF52833">
    <property type="entry name" value="Thioredoxin-like"/>
    <property type="match status" value="2"/>
</dbReference>
<dbReference type="PROSITE" id="PS00194">
    <property type="entry name" value="THIOREDOXIN_1"/>
    <property type="match status" value="1"/>
</dbReference>
<dbReference type="PANTHER" id="PTHR43640:SF1">
    <property type="entry name" value="THIOREDOXIN-DEPENDENT PEROXIREDOXIN"/>
    <property type="match status" value="1"/>
</dbReference>
<keyword evidence="4" id="KW-0732">Signal</keyword>
<evidence type="ECO:0000256" key="3">
    <source>
        <dbReference type="ARBA" id="ARBA00023284"/>
    </source>
</evidence>
<dbReference type="PROSITE" id="PS51352">
    <property type="entry name" value="THIOREDOXIN_2"/>
    <property type="match status" value="2"/>
</dbReference>
<dbReference type="GO" id="GO:0016491">
    <property type="term" value="F:oxidoreductase activity"/>
    <property type="evidence" value="ECO:0007669"/>
    <property type="project" value="InterPro"/>
</dbReference>
<dbReference type="InterPro" id="IPR036249">
    <property type="entry name" value="Thioredoxin-like_sf"/>
</dbReference>
<dbReference type="CDD" id="cd02966">
    <property type="entry name" value="TlpA_like_family"/>
    <property type="match status" value="1"/>
</dbReference>
<evidence type="ECO:0000259" key="5">
    <source>
        <dbReference type="PROSITE" id="PS51352"/>
    </source>
</evidence>
<dbReference type="AlphaFoldDB" id="A0AAU7CHD3"/>
<gene>
    <name evidence="6" type="ORF">V5E97_00830</name>
</gene>
<dbReference type="PANTHER" id="PTHR43640">
    <property type="entry name" value="OS07G0260300 PROTEIN"/>
    <property type="match status" value="1"/>
</dbReference>
<evidence type="ECO:0000256" key="4">
    <source>
        <dbReference type="SAM" id="SignalP"/>
    </source>
</evidence>
<feature type="domain" description="Thioredoxin" evidence="5">
    <location>
        <begin position="222"/>
        <end position="371"/>
    </location>
</feature>
<dbReference type="RefSeq" id="WP_406697374.1">
    <property type="nucleotide sequence ID" value="NZ_CP155447.1"/>
</dbReference>
<evidence type="ECO:0000256" key="2">
    <source>
        <dbReference type="ARBA" id="ARBA00022748"/>
    </source>
</evidence>
<dbReference type="GO" id="GO:0030313">
    <property type="term" value="C:cell envelope"/>
    <property type="evidence" value="ECO:0007669"/>
    <property type="project" value="UniProtKB-SubCell"/>
</dbReference>
<accession>A0AAU7CHD3</accession>
<sequence>MSRTSIYGLMTVMLLGVSAGMAVADPPGLKTLAIGAEAPDFRLPGVDGKSYSLKDFAEAKVLVVVFTCNHCPTAQAYEGRLAKLYDDYRDKGVALVAISPNDDKAVRLDELGYTDLGDSFEDMKLRAKEAGYRYPYLYDGETQATAKAYGVLATPHVYVFDAKRTLRYVGRFDDSEVKTVKSHDTRNAVDALLAGTPVPVEKTRVFGCSTKWSDKRESAVESLAKWDAEPVTLDSIDDAAVAKLVKNEGKSLLLVNLWATWCGPCVTELPELVTINRMYRKRDFRLVTISVDEPEKKDEALDVLRKNHVSATNYLLQTKDRDHFAEALDKEWPGPIPYTLLIAPGGKIIYRKVGSIDPLEVRRAIVKSLGRTY</sequence>
<feature type="domain" description="Thioredoxin" evidence="5">
    <location>
        <begin position="32"/>
        <end position="194"/>
    </location>
</feature>
<dbReference type="Pfam" id="PF00578">
    <property type="entry name" value="AhpC-TSA"/>
    <property type="match status" value="1"/>
</dbReference>
<protein>
    <submittedName>
        <fullName evidence="6">Redoxin domain-containing protein</fullName>
    </submittedName>
</protein>
<dbReference type="GO" id="GO:0017004">
    <property type="term" value="P:cytochrome complex assembly"/>
    <property type="evidence" value="ECO:0007669"/>
    <property type="project" value="UniProtKB-KW"/>
</dbReference>
<name>A0AAU7CHD3_9BACT</name>
<dbReference type="InterPro" id="IPR013766">
    <property type="entry name" value="Thioredoxin_domain"/>
</dbReference>
<dbReference type="CDD" id="cd02969">
    <property type="entry name" value="PRX_like1"/>
    <property type="match status" value="1"/>
</dbReference>
<dbReference type="Pfam" id="PF08534">
    <property type="entry name" value="Redoxin"/>
    <property type="match status" value="1"/>
</dbReference>
<keyword evidence="2" id="KW-0201">Cytochrome c-type biogenesis</keyword>